<dbReference type="GO" id="GO:0071942">
    <property type="term" value="C:XPC complex"/>
    <property type="evidence" value="ECO:0007669"/>
    <property type="project" value="TreeGrafter"/>
</dbReference>
<feature type="domain" description="Rad4 beta-hairpin" evidence="10">
    <location>
        <begin position="648"/>
        <end position="722"/>
    </location>
</feature>
<comment type="caution">
    <text evidence="11">The sequence shown here is derived from an EMBL/GenBank/DDBJ whole genome shotgun (WGS) entry which is preliminary data.</text>
</comment>
<dbReference type="GO" id="GO:0006298">
    <property type="term" value="P:mismatch repair"/>
    <property type="evidence" value="ECO:0007669"/>
    <property type="project" value="TreeGrafter"/>
</dbReference>
<dbReference type="Gene3D" id="3.90.260.10">
    <property type="entry name" value="Transglutaminase-like"/>
    <property type="match status" value="1"/>
</dbReference>
<feature type="compositionally biased region" description="Acidic residues" evidence="7">
    <location>
        <begin position="1006"/>
        <end position="1026"/>
    </location>
</feature>
<evidence type="ECO:0000313" key="11">
    <source>
        <dbReference type="EMBL" id="KAG9685209.1"/>
    </source>
</evidence>
<dbReference type="InterPro" id="IPR036985">
    <property type="entry name" value="Transglutaminase-like_sf"/>
</dbReference>
<keyword evidence="6" id="KW-0539">Nucleus</keyword>
<dbReference type="SUPFAM" id="SSF54001">
    <property type="entry name" value="Cysteine proteinases"/>
    <property type="match status" value="1"/>
</dbReference>
<dbReference type="Gene3D" id="3.30.70.2460">
    <property type="entry name" value="Rad4, beta-hairpin domain BHD3"/>
    <property type="match status" value="1"/>
</dbReference>
<dbReference type="Pfam" id="PF10405">
    <property type="entry name" value="BHD_3"/>
    <property type="match status" value="1"/>
</dbReference>
<dbReference type="OrthoDB" id="300780at2759"/>
<dbReference type="EMBL" id="JAHFXF010000587">
    <property type="protein sequence ID" value="KAG9685209.1"/>
    <property type="molecule type" value="Genomic_DNA"/>
</dbReference>
<comment type="subcellular location">
    <subcellularLocation>
        <location evidence="1">Nucleus</location>
    </subcellularLocation>
</comment>
<dbReference type="InterPro" id="IPR018328">
    <property type="entry name" value="Rad4_beta-hairpin_dom3"/>
</dbReference>
<dbReference type="SMART" id="SM01032">
    <property type="entry name" value="BHD_3"/>
    <property type="match status" value="1"/>
</dbReference>
<dbReference type="GO" id="GO:0000111">
    <property type="term" value="C:nucleotide-excision repair factor 2 complex"/>
    <property type="evidence" value="ECO:0007669"/>
    <property type="project" value="TreeGrafter"/>
</dbReference>
<dbReference type="GO" id="GO:0005737">
    <property type="term" value="C:cytoplasm"/>
    <property type="evidence" value="ECO:0007669"/>
    <property type="project" value="TreeGrafter"/>
</dbReference>
<evidence type="ECO:0000256" key="5">
    <source>
        <dbReference type="ARBA" id="ARBA00023204"/>
    </source>
</evidence>
<dbReference type="InterPro" id="IPR038765">
    <property type="entry name" value="Papain-like_cys_pep_sf"/>
</dbReference>
<keyword evidence="4" id="KW-0238">DNA-binding</keyword>
<dbReference type="AlphaFoldDB" id="A0A9P8EC79"/>
<reference evidence="11" key="1">
    <citation type="journal article" date="2021" name="J Fungi (Basel)">
        <title>Virulence traits and population genomics of the black yeast Aureobasidium melanogenum.</title>
        <authorList>
            <person name="Cernosa A."/>
            <person name="Sun X."/>
            <person name="Gostincar C."/>
            <person name="Fang C."/>
            <person name="Gunde-Cimerman N."/>
            <person name="Song Z."/>
        </authorList>
    </citation>
    <scope>NUCLEOTIDE SEQUENCE</scope>
    <source>
        <strain evidence="11">EXF-9911</strain>
    </source>
</reference>
<dbReference type="Gene3D" id="3.30.60.290">
    <property type="entry name" value="Rad4, beta-hairpin domain BHD2"/>
    <property type="match status" value="1"/>
</dbReference>
<feature type="non-terminal residue" evidence="11">
    <location>
        <position position="1"/>
    </location>
</feature>
<comment type="similarity">
    <text evidence="2">Belongs to the XPC family.</text>
</comment>
<evidence type="ECO:0000256" key="1">
    <source>
        <dbReference type="ARBA" id="ARBA00004123"/>
    </source>
</evidence>
<dbReference type="Proteomes" id="UP000779574">
    <property type="component" value="Unassembled WGS sequence"/>
</dbReference>
<dbReference type="Pfam" id="PF03835">
    <property type="entry name" value="Rad4"/>
    <property type="match status" value="1"/>
</dbReference>
<dbReference type="NCBIfam" id="TIGR00605">
    <property type="entry name" value="rad4"/>
    <property type="match status" value="1"/>
</dbReference>
<dbReference type="SMART" id="SM01030">
    <property type="entry name" value="BHD_1"/>
    <property type="match status" value="1"/>
</dbReference>
<sequence length="1069" mass="118271">MAPSAAQSKAQTRAQDRIAAVHSAARRSKRNAPVPDDDRDVYRSLISEASIPEVTERPLKRPRLPRQRQTQPSTTNPSTTSHQQPGDENQASHDHNLEEQATSRPQQTIIDSDESEDDDMDWEQVGLDHTEPNQSASREDDEFGDISLEISTKQAQKKAIAKRKPATTAEKLLRLEAHEAHLLFLLFHVHVRNAWCNLPEVKNKLKVILMPEIVSLLHPDQSLIQFGQSEQFLTGLQKAVFVWRHKFNVTASGLRRPNWAEGPEGIKEQIRVIQEEMPFVEKSDFIKAATTLSGSQDVGAQLFCALLRCVGVEARLVCSLQPLPFGTTATKSATPLKGKPTVYAGSDKDNTSGGETSGGSASEGSSSSRRRIIAPGRIRRLGNAALNAGSAAPSPKPPARKKKRPVRTLEYPVYWVEAFNEAYQKWVPVDAVVTGTVAKPSKLEPPASYEANAMTYVVAFEDNGIARDVTRRYTKAYNAKTRKLRVEVTERGEEWWRKALKVFRRPTYLDRDQLEDAEFAKKDASEGLPNNVQDFKDHPYYALERHLKRHEVIWPKRASGKVAVGKGALEPVYRRSDVHIVRSADKWYRFGREIKPNEHPLKHVPARVSKSRAQDLDDVDTDEPPATALYAFNQTSLYVPPPVVNGRIPKNAFGNLDIYVPSMVPPGGCHIRHALAKNAARLLGIDYADAVTGFQFKGRHGTAITSGVVVAEEYREAMEAVIEGFQYEQENEEARLYSLECLKLWRRFLAGLRIKERLSEYTTTGPKTAKTEIVKAKMDEAEEVEDGSMQAGGFFPDAGEITVPTAHRFNDAVGSDHEYDIAEQAPRLRRQRKTMVESDPESEAQSEEEYIPSPRKPPVGRRRMLTESPPASEIGKYEPHIQEGGGFVPDNPGESERLDGGFLPDADDANELGGGFVPEGNDGTLPNIVDTAPIGGTGDTGGGFAPEAPYALESGGGFVPEVDEEFSGGGFLPDNNGSETHLNVQPSNEVKMDAEQQGGDSVLDKQEDDTFDPDEAEDTFDPDEMDVGTTALPREDSTGAHQQEEDDHGSLLSHDPEDDDAEPDWLHSD</sequence>
<evidence type="ECO:0000256" key="2">
    <source>
        <dbReference type="ARBA" id="ARBA00009525"/>
    </source>
</evidence>
<dbReference type="InterPro" id="IPR018326">
    <property type="entry name" value="Rad4_beta-hairpin_dom1"/>
</dbReference>
<name>A0A9P8EC79_AURME</name>
<feature type="compositionally biased region" description="Gly residues" evidence="7">
    <location>
        <begin position="935"/>
        <end position="944"/>
    </location>
</feature>
<feature type="compositionally biased region" description="Acidic residues" evidence="7">
    <location>
        <begin position="838"/>
        <end position="850"/>
    </location>
</feature>
<dbReference type="InterPro" id="IPR018327">
    <property type="entry name" value="BHD_2"/>
</dbReference>
<evidence type="ECO:0000256" key="7">
    <source>
        <dbReference type="SAM" id="MobiDB-lite"/>
    </source>
</evidence>
<dbReference type="PANTHER" id="PTHR12135">
    <property type="entry name" value="DNA REPAIR PROTEIN XP-C / RAD4"/>
    <property type="match status" value="1"/>
</dbReference>
<dbReference type="InterPro" id="IPR042488">
    <property type="entry name" value="Rad4_BHD3_sf"/>
</dbReference>
<dbReference type="InterPro" id="IPR004583">
    <property type="entry name" value="DNA_repair_Rad4"/>
</dbReference>
<dbReference type="GO" id="GO:0006289">
    <property type="term" value="P:nucleotide-excision repair"/>
    <property type="evidence" value="ECO:0007669"/>
    <property type="project" value="InterPro"/>
</dbReference>
<evidence type="ECO:0000259" key="10">
    <source>
        <dbReference type="SMART" id="SM01032"/>
    </source>
</evidence>
<feature type="compositionally biased region" description="Acidic residues" evidence="7">
    <location>
        <begin position="111"/>
        <end position="120"/>
    </location>
</feature>
<evidence type="ECO:0000259" key="8">
    <source>
        <dbReference type="SMART" id="SM01030"/>
    </source>
</evidence>
<organism evidence="11 12">
    <name type="scientific">Aureobasidium melanogenum</name>
    <name type="common">Aureobasidium pullulans var. melanogenum</name>
    <dbReference type="NCBI Taxonomy" id="46634"/>
    <lineage>
        <taxon>Eukaryota</taxon>
        <taxon>Fungi</taxon>
        <taxon>Dikarya</taxon>
        <taxon>Ascomycota</taxon>
        <taxon>Pezizomycotina</taxon>
        <taxon>Dothideomycetes</taxon>
        <taxon>Dothideomycetidae</taxon>
        <taxon>Dothideales</taxon>
        <taxon>Saccotheciaceae</taxon>
        <taxon>Aureobasidium</taxon>
    </lineage>
</organism>
<evidence type="ECO:0000259" key="9">
    <source>
        <dbReference type="SMART" id="SM01031"/>
    </source>
</evidence>
<proteinExistence type="inferred from homology"/>
<feature type="compositionally biased region" description="Low complexity" evidence="7">
    <location>
        <begin position="351"/>
        <end position="367"/>
    </location>
</feature>
<evidence type="ECO:0000313" key="12">
    <source>
        <dbReference type="Proteomes" id="UP000779574"/>
    </source>
</evidence>
<feature type="compositionally biased region" description="Polar residues" evidence="7">
    <location>
        <begin position="1"/>
        <end position="13"/>
    </location>
</feature>
<dbReference type="Gene3D" id="2.20.20.110">
    <property type="entry name" value="Rad4, beta-hairpin domain BHD1"/>
    <property type="match status" value="1"/>
</dbReference>
<keyword evidence="5" id="KW-0234">DNA repair</keyword>
<evidence type="ECO:0000256" key="4">
    <source>
        <dbReference type="ARBA" id="ARBA00023125"/>
    </source>
</evidence>
<evidence type="ECO:0000256" key="3">
    <source>
        <dbReference type="ARBA" id="ARBA00022763"/>
    </source>
</evidence>
<dbReference type="InterPro" id="IPR018325">
    <property type="entry name" value="Rad4/PNGase_transGLS-fold"/>
</dbReference>
<feature type="compositionally biased region" description="Polar residues" evidence="7">
    <location>
        <begin position="975"/>
        <end position="988"/>
    </location>
</feature>
<dbReference type="InterPro" id="IPR018026">
    <property type="entry name" value="DNA_repair_Rad4-like"/>
</dbReference>
<keyword evidence="3" id="KW-0227">DNA damage</keyword>
<accession>A0A9P8EC79</accession>
<feature type="domain" description="Rad4 beta-hairpin" evidence="8">
    <location>
        <begin position="524"/>
        <end position="579"/>
    </location>
</feature>
<dbReference type="GO" id="GO:0003684">
    <property type="term" value="F:damaged DNA binding"/>
    <property type="evidence" value="ECO:0007669"/>
    <property type="project" value="InterPro"/>
</dbReference>
<dbReference type="Pfam" id="PF10403">
    <property type="entry name" value="BHD_1"/>
    <property type="match status" value="1"/>
</dbReference>
<gene>
    <name evidence="11" type="ORF">KCU76_g11869</name>
</gene>
<dbReference type="Pfam" id="PF10404">
    <property type="entry name" value="BHD_2"/>
    <property type="match status" value="1"/>
</dbReference>
<dbReference type="SMART" id="SM01031">
    <property type="entry name" value="BHD_2"/>
    <property type="match status" value="1"/>
</dbReference>
<reference evidence="11" key="2">
    <citation type="submission" date="2021-08" db="EMBL/GenBank/DDBJ databases">
        <authorList>
            <person name="Gostincar C."/>
            <person name="Sun X."/>
            <person name="Song Z."/>
            <person name="Gunde-Cimerman N."/>
        </authorList>
    </citation>
    <scope>NUCLEOTIDE SEQUENCE</scope>
    <source>
        <strain evidence="11">EXF-9911</strain>
    </source>
</reference>
<feature type="compositionally biased region" description="Low complexity" evidence="7">
    <location>
        <begin position="67"/>
        <end position="84"/>
    </location>
</feature>
<feature type="region of interest" description="Disordered" evidence="7">
    <location>
        <begin position="817"/>
        <end position="1069"/>
    </location>
</feature>
<feature type="region of interest" description="Disordered" evidence="7">
    <location>
        <begin position="1"/>
        <end position="120"/>
    </location>
</feature>
<dbReference type="GO" id="GO:0003697">
    <property type="term" value="F:single-stranded DNA binding"/>
    <property type="evidence" value="ECO:0007669"/>
    <property type="project" value="TreeGrafter"/>
</dbReference>
<feature type="compositionally biased region" description="Polar residues" evidence="7">
    <location>
        <begin position="99"/>
        <end position="110"/>
    </location>
</feature>
<feature type="region of interest" description="Disordered" evidence="7">
    <location>
        <begin position="329"/>
        <end position="373"/>
    </location>
</feature>
<evidence type="ECO:0000256" key="6">
    <source>
        <dbReference type="ARBA" id="ARBA00023242"/>
    </source>
</evidence>
<protein>
    <submittedName>
        <fullName evidence="11">Rad4-domain-containing protein</fullName>
    </submittedName>
</protein>
<dbReference type="PANTHER" id="PTHR12135:SF0">
    <property type="entry name" value="DNA REPAIR PROTEIN COMPLEMENTING XP-C CELLS"/>
    <property type="match status" value="1"/>
</dbReference>
<feature type="domain" description="Rad4 beta-hairpin" evidence="9">
    <location>
        <begin position="581"/>
        <end position="641"/>
    </location>
</feature>